<name>A0A5C6PI43_9TELE</name>
<protein>
    <submittedName>
        <fullName evidence="2">Uncharacterized protein</fullName>
    </submittedName>
</protein>
<dbReference type="Proteomes" id="UP000324091">
    <property type="component" value="Chromosome 11"/>
</dbReference>
<reference evidence="2 3" key="1">
    <citation type="submission" date="2019-04" db="EMBL/GenBank/DDBJ databases">
        <title>Chromosome genome assembly for Takifugu flavidus.</title>
        <authorList>
            <person name="Xiao S."/>
        </authorList>
    </citation>
    <scope>NUCLEOTIDE SEQUENCE [LARGE SCALE GENOMIC DNA]</scope>
    <source>
        <strain evidence="2">HTHZ2018</strain>
        <tissue evidence="2">Muscle</tissue>
    </source>
</reference>
<comment type="caution">
    <text evidence="2">The sequence shown here is derived from an EMBL/GenBank/DDBJ whole genome shotgun (WGS) entry which is preliminary data.</text>
</comment>
<gene>
    <name evidence="2" type="ORF">D4764_11G0006870</name>
</gene>
<accession>A0A5C6PI43</accession>
<proteinExistence type="predicted"/>
<feature type="region of interest" description="Disordered" evidence="1">
    <location>
        <begin position="85"/>
        <end position="133"/>
    </location>
</feature>
<keyword evidence="3" id="KW-1185">Reference proteome</keyword>
<evidence type="ECO:0000313" key="2">
    <source>
        <dbReference type="EMBL" id="TWW78566.1"/>
    </source>
</evidence>
<evidence type="ECO:0000256" key="1">
    <source>
        <dbReference type="SAM" id="MobiDB-lite"/>
    </source>
</evidence>
<evidence type="ECO:0000313" key="3">
    <source>
        <dbReference type="Proteomes" id="UP000324091"/>
    </source>
</evidence>
<dbReference type="EMBL" id="RHFK02000003">
    <property type="protein sequence ID" value="TWW78566.1"/>
    <property type="molecule type" value="Genomic_DNA"/>
</dbReference>
<organism evidence="2 3">
    <name type="scientific">Takifugu flavidus</name>
    <name type="common">sansaifugu</name>
    <dbReference type="NCBI Taxonomy" id="433684"/>
    <lineage>
        <taxon>Eukaryota</taxon>
        <taxon>Metazoa</taxon>
        <taxon>Chordata</taxon>
        <taxon>Craniata</taxon>
        <taxon>Vertebrata</taxon>
        <taxon>Euteleostomi</taxon>
        <taxon>Actinopterygii</taxon>
        <taxon>Neopterygii</taxon>
        <taxon>Teleostei</taxon>
        <taxon>Neoteleostei</taxon>
        <taxon>Acanthomorphata</taxon>
        <taxon>Eupercaria</taxon>
        <taxon>Tetraodontiformes</taxon>
        <taxon>Tetradontoidea</taxon>
        <taxon>Tetraodontidae</taxon>
        <taxon>Takifugu</taxon>
    </lineage>
</organism>
<dbReference type="AlphaFoldDB" id="A0A5C6PI43"/>
<sequence>MTEGWRNVRDAESTGYSCTGGRWMEGGMEGCREGGGSPGSALSSASHRKRILSALRRAAALIAGGSSTPTPPCVYSPRDIAHSGDVGLAQVGDTPTSSLAVDPQPETSHEGASEAAAACLQGGNTDAGLGDRP</sequence>